<dbReference type="RefSeq" id="WP_158712568.1">
    <property type="nucleotide sequence ID" value="NZ_JBEXDP010000082.1"/>
</dbReference>
<dbReference type="EMBL" id="JBFAEG010000021">
    <property type="protein sequence ID" value="MEU5710539.1"/>
    <property type="molecule type" value="Genomic_DNA"/>
</dbReference>
<comment type="caution">
    <text evidence="2">The sequence shown here is derived from an EMBL/GenBank/DDBJ whole genome shotgun (WGS) entry which is preliminary data.</text>
</comment>
<keyword evidence="3" id="KW-1185">Reference proteome</keyword>
<organism evidence="2 3">
    <name type="scientific">Streptomyces flaveolus</name>
    <dbReference type="NCBI Taxonomy" id="67297"/>
    <lineage>
        <taxon>Bacteria</taxon>
        <taxon>Bacillati</taxon>
        <taxon>Actinomycetota</taxon>
        <taxon>Actinomycetes</taxon>
        <taxon>Kitasatosporales</taxon>
        <taxon>Streptomycetaceae</taxon>
        <taxon>Streptomyces</taxon>
    </lineage>
</organism>
<protein>
    <recommendedName>
        <fullName evidence="1">PH domain-containing protein</fullName>
    </recommendedName>
</protein>
<accession>A0ABV3AF10</accession>
<evidence type="ECO:0000313" key="3">
    <source>
        <dbReference type="Proteomes" id="UP001551011"/>
    </source>
</evidence>
<name>A0ABV3AF10_9ACTN</name>
<sequence>MRKNSETPQRMDEWVDSVQRLSEESDAKSAKNVVADIYRAAQDELDAQRAQAEFEREE</sequence>
<gene>
    <name evidence="2" type="ORF">AB0H04_27310</name>
</gene>
<evidence type="ECO:0000313" key="2">
    <source>
        <dbReference type="EMBL" id="MEU5710539.1"/>
    </source>
</evidence>
<dbReference type="Proteomes" id="UP001551011">
    <property type="component" value="Unassembled WGS sequence"/>
</dbReference>
<proteinExistence type="predicted"/>
<feature type="domain" description="PH" evidence="1">
    <location>
        <begin position="1"/>
        <end position="23"/>
    </location>
</feature>
<reference evidence="2 3" key="1">
    <citation type="submission" date="2024-06" db="EMBL/GenBank/DDBJ databases">
        <title>The Natural Products Discovery Center: Release of the First 8490 Sequenced Strains for Exploring Actinobacteria Biosynthetic Diversity.</title>
        <authorList>
            <person name="Kalkreuter E."/>
            <person name="Kautsar S.A."/>
            <person name="Yang D."/>
            <person name="Bader C.D."/>
            <person name="Teijaro C.N."/>
            <person name="Fluegel L."/>
            <person name="Davis C.M."/>
            <person name="Simpson J.R."/>
            <person name="Lauterbach L."/>
            <person name="Steele A.D."/>
            <person name="Gui C."/>
            <person name="Meng S."/>
            <person name="Li G."/>
            <person name="Viehrig K."/>
            <person name="Ye F."/>
            <person name="Su P."/>
            <person name="Kiefer A.F."/>
            <person name="Nichols A."/>
            <person name="Cepeda A.J."/>
            <person name="Yan W."/>
            <person name="Fan B."/>
            <person name="Jiang Y."/>
            <person name="Adhikari A."/>
            <person name="Zheng C.-J."/>
            <person name="Schuster L."/>
            <person name="Cowan T.M."/>
            <person name="Smanski M.J."/>
            <person name="Chevrette M.G."/>
            <person name="De Carvalho L.P.S."/>
            <person name="Shen B."/>
        </authorList>
    </citation>
    <scope>NUCLEOTIDE SEQUENCE [LARGE SCALE GENOMIC DNA]</scope>
    <source>
        <strain evidence="2 3">NPDC020594</strain>
    </source>
</reference>
<dbReference type="InterPro" id="IPR001849">
    <property type="entry name" value="PH_domain"/>
</dbReference>
<dbReference type="PROSITE" id="PS50003">
    <property type="entry name" value="PH_DOMAIN"/>
    <property type="match status" value="1"/>
</dbReference>
<evidence type="ECO:0000259" key="1">
    <source>
        <dbReference type="PROSITE" id="PS50003"/>
    </source>
</evidence>